<dbReference type="CDD" id="cd00063">
    <property type="entry name" value="FN3"/>
    <property type="match status" value="7"/>
</dbReference>
<keyword evidence="2" id="KW-0326">Glycosidase</keyword>
<reference evidence="7 8" key="1">
    <citation type="submission" date="2018-06" db="EMBL/GenBank/DDBJ databases">
        <title>Actinomadura craniellae sp. nov. isolated from marine sponge Craniella sp.</title>
        <authorList>
            <person name="Li L."/>
            <person name="Xu Q.H."/>
            <person name="Lin H.W."/>
            <person name="Lu Y.H."/>
        </authorList>
    </citation>
    <scope>NUCLEOTIDE SEQUENCE [LARGE SCALE GENOMIC DNA]</scope>
    <source>
        <strain evidence="7 8">LHW63021</strain>
    </source>
</reference>
<dbReference type="InterPro" id="IPR003961">
    <property type="entry name" value="FN3_dom"/>
</dbReference>
<dbReference type="SMART" id="SM00060">
    <property type="entry name" value="FN3"/>
    <property type="match status" value="7"/>
</dbReference>
<evidence type="ECO:0000259" key="6">
    <source>
        <dbReference type="PROSITE" id="PS50853"/>
    </source>
</evidence>
<feature type="signal peptide" evidence="5">
    <location>
        <begin position="1"/>
        <end position="28"/>
    </location>
</feature>
<comment type="caution">
    <text evidence="7">The sequence shown here is derived from an EMBL/GenBank/DDBJ whole genome shotgun (WGS) entry which is preliminary data.</text>
</comment>
<evidence type="ECO:0000256" key="2">
    <source>
        <dbReference type="ARBA" id="ARBA00023295"/>
    </source>
</evidence>
<feature type="domain" description="Fibronectin type-III" evidence="6">
    <location>
        <begin position="722"/>
        <end position="812"/>
    </location>
</feature>
<evidence type="ECO:0000256" key="1">
    <source>
        <dbReference type="ARBA" id="ARBA00022737"/>
    </source>
</evidence>
<keyword evidence="3" id="KW-0624">Polysaccharide degradation</keyword>
<evidence type="ECO:0000313" key="7">
    <source>
        <dbReference type="EMBL" id="RAY12615.1"/>
    </source>
</evidence>
<dbReference type="PRINTS" id="PR00014">
    <property type="entry name" value="FNTYPEIII"/>
</dbReference>
<dbReference type="Pfam" id="PF00041">
    <property type="entry name" value="fn3"/>
    <property type="match status" value="7"/>
</dbReference>
<dbReference type="Proteomes" id="UP000251891">
    <property type="component" value="Unassembled WGS sequence"/>
</dbReference>
<dbReference type="InterPro" id="IPR050964">
    <property type="entry name" value="Striated_Muscle_Regulatory"/>
</dbReference>
<accession>A0A365H0J5</accession>
<dbReference type="Pfam" id="PF13930">
    <property type="entry name" value="Endonuclea_NS_2"/>
    <property type="match status" value="1"/>
</dbReference>
<dbReference type="InterPro" id="IPR044929">
    <property type="entry name" value="DNA/RNA_non-sp_Endonuclease_sf"/>
</dbReference>
<dbReference type="Gene3D" id="3.40.570.10">
    <property type="entry name" value="Extracellular Endonuclease, subunit A"/>
    <property type="match status" value="1"/>
</dbReference>
<feature type="region of interest" description="Disordered" evidence="4">
    <location>
        <begin position="25"/>
        <end position="79"/>
    </location>
</feature>
<gene>
    <name evidence="7" type="ORF">DPM19_23745</name>
</gene>
<keyword evidence="5" id="KW-0732">Signal</keyword>
<dbReference type="RefSeq" id="WP_111870222.1">
    <property type="nucleotide sequence ID" value="NZ_QLYX01000012.1"/>
</dbReference>
<feature type="region of interest" description="Disordered" evidence="4">
    <location>
        <begin position="1925"/>
        <end position="1947"/>
    </location>
</feature>
<feature type="domain" description="Fibronectin type-III" evidence="6">
    <location>
        <begin position="1432"/>
        <end position="1527"/>
    </location>
</feature>
<dbReference type="OrthoDB" id="4178270at2"/>
<feature type="domain" description="Fibronectin type-III" evidence="6">
    <location>
        <begin position="538"/>
        <end position="628"/>
    </location>
</feature>
<dbReference type="InterPro" id="IPR044927">
    <property type="entry name" value="Endonuclea_NS_2"/>
</dbReference>
<feature type="domain" description="Fibronectin type-III" evidence="6">
    <location>
        <begin position="814"/>
        <end position="904"/>
    </location>
</feature>
<dbReference type="PROSITE" id="PS50853">
    <property type="entry name" value="FN3"/>
    <property type="match status" value="7"/>
</dbReference>
<feature type="domain" description="Fibronectin type-III" evidence="6">
    <location>
        <begin position="443"/>
        <end position="535"/>
    </location>
</feature>
<evidence type="ECO:0000256" key="3">
    <source>
        <dbReference type="ARBA" id="ARBA00023326"/>
    </source>
</evidence>
<dbReference type="SUPFAM" id="SSF82171">
    <property type="entry name" value="DPP6 N-terminal domain-like"/>
    <property type="match status" value="1"/>
</dbReference>
<dbReference type="GO" id="GO:0016798">
    <property type="term" value="F:hydrolase activity, acting on glycosyl bonds"/>
    <property type="evidence" value="ECO:0007669"/>
    <property type="project" value="UniProtKB-KW"/>
</dbReference>
<proteinExistence type="predicted"/>
<keyword evidence="2" id="KW-0378">Hydrolase</keyword>
<protein>
    <recommendedName>
        <fullName evidence="6">Fibronectin type-III domain-containing protein</fullName>
    </recommendedName>
</protein>
<dbReference type="EMBL" id="QLYX01000012">
    <property type="protein sequence ID" value="RAY12615.1"/>
    <property type="molecule type" value="Genomic_DNA"/>
</dbReference>
<keyword evidence="3" id="KW-0119">Carbohydrate metabolism</keyword>
<dbReference type="PANTHER" id="PTHR13817:SF73">
    <property type="entry name" value="FIBRONECTIN TYPE-III DOMAIN-CONTAINING PROTEIN"/>
    <property type="match status" value="1"/>
</dbReference>
<dbReference type="PANTHER" id="PTHR13817">
    <property type="entry name" value="TITIN"/>
    <property type="match status" value="1"/>
</dbReference>
<dbReference type="InterPro" id="IPR013783">
    <property type="entry name" value="Ig-like_fold"/>
</dbReference>
<name>A0A365H0J5_9ACTN</name>
<evidence type="ECO:0000256" key="5">
    <source>
        <dbReference type="SAM" id="SignalP"/>
    </source>
</evidence>
<dbReference type="SUPFAM" id="SSF49265">
    <property type="entry name" value="Fibronectin type III"/>
    <property type="match status" value="4"/>
</dbReference>
<feature type="domain" description="Fibronectin type-III" evidence="6">
    <location>
        <begin position="909"/>
        <end position="1007"/>
    </location>
</feature>
<keyword evidence="1" id="KW-0677">Repeat</keyword>
<dbReference type="Gene3D" id="2.60.40.10">
    <property type="entry name" value="Immunoglobulins"/>
    <property type="match status" value="7"/>
</dbReference>
<feature type="region of interest" description="Disordered" evidence="4">
    <location>
        <begin position="521"/>
        <end position="549"/>
    </location>
</feature>
<organism evidence="7 8">
    <name type="scientific">Actinomadura craniellae</name>
    <dbReference type="NCBI Taxonomy" id="2231787"/>
    <lineage>
        <taxon>Bacteria</taxon>
        <taxon>Bacillati</taxon>
        <taxon>Actinomycetota</taxon>
        <taxon>Actinomycetes</taxon>
        <taxon>Streptosporangiales</taxon>
        <taxon>Thermomonosporaceae</taxon>
        <taxon>Actinomadura</taxon>
    </lineage>
</organism>
<dbReference type="GO" id="GO:0000272">
    <property type="term" value="P:polysaccharide catabolic process"/>
    <property type="evidence" value="ECO:0007669"/>
    <property type="project" value="UniProtKB-KW"/>
</dbReference>
<sequence>MLGRWSLALVLVMTMPSLLVVSGNPALAEPKPKPRSTQTVKGPEPLQPPASMLTPKPSKSSRPRAGNVPSAPAPSAKLAEGTGQYVGGLKVRVLSNVTIAAGATSTVKVTDVGSVPATGVSTVAVNFAIAGTGGTGGIIAYPSEQATAPGVTGARYRSGVWEDHLLMLKVGTDGHIKVRNTGTVPVAVYIDIHGYFTTAGTAAGSNYVPLPTARIIGGQTIPANSSAAFTATGVGGIPATGVAHVAFTLVVRSTGSGQVMAYPSGTTAPTASNINYRPPDFLSNLVIVPPGSDGKVAIRNYGSTPLTVYADVTGYFADPSAPVAASAATPVTPSRIVNSTPVAAGATYVVAPRGKAGVPATGVGAVGVNLSAASSTASGLLRVHPTGQANVPGGGSIAFQAGTWANFVPVKLGPDGTFTVRNTGSATVNLSVDTFTYFTTPGPPGAPTSVTAAGGDRSATVQWQRPASDGGAAITGYTVTASPGGARVTTDGSTLEATFTGLSNGTAYTFTVTATNVAGTSAPSAASAPVTPAPGNVRPGAPTDVTATPGDATATVRWQKPADGSSPITSYTVTASPGGASVTVNAPALQAQVPGLTNGTSYTFTVVATSTVGGSDPSQPSAAVVPGRVPGAPTNVIASAADRSASITWTAPADTGTSPITKYTVTEVTSGDSVTTAGETWAAFTGLDNGTQYSFRVKATNATGESAWSTVSNTVTPQESPVPGRPFITDTVADDGEVELAWAPPDTGARAVTRYRITVQPGNRTVDTPPETRTATIDGLDNGTEYTFTIVASNANGAGPASLPAKVAPRPAIAPLPPTVLQVLPSGGRVTVRWLPPQDGGSPITGYTLAADPGGAEVTVPGNATEATLTGLTNGTAHTLRLTAINRRGTSTAATTPNVTPAADRVPGQPTNLEATAVAAGQAEISWQPPADPGTAAITEYIVTASPGGRTVTVNDCDPQQPNCTGTLTGLDPDTDYTFTVTARNSAGTGPASQATQPIHLRLTAKATPRNLSVPAANTLTAVRSDGTLVFSSPPAEVTDLTAGQILIAPATPAAPEGLLKKIVKVSTVGTRTVITTTQANLTDFITDGDFTGQVTLDRNDVSGAAGFLAPPPRAGKRRAETPLGPPLHFPLHQSIGSHGRFDADLILRPTLVYNLRIRAGRISGRVAVQNNLSGHIQVTATRQDKWSKQFTLGKWKHLKYVKAGRARIPITLTTSLTANAEARASGKVTFGAKPNVDTGVAAQLDGFRTSWTPFHQDRTTADRPILDGTALARAGLTGDHFVALAGTVGLGAEINSHVTAQADVNANPWWTVRADSSIRGCVSWFDQCTPAGVSRDFSVTLLSADGPFRGLVIEPAHARTLRGRAVDFNAAAFGIPQPQVRWNIVSGPGSIDDNGVYVSDTPGVAVVRATAQSGGLEDPDAEAQIVVDPNIPEAPTDVRATPLPLAAHVSWQPPADTLVGITGYTIVATPREPEHPEVTGNTPASARTFDLPYMEAGVSYDVRVYATNAGGSGPPSPPATVTPNQGLSPEGGAVNAAVDVNGIPDSTGNSQDYISSISADGRYVFFLTTGNSNLMPPEAADPNSSAYYILRKDMETGELVLASRQADGRTPAPVDPLSFAYVTYEGARAGTSVAYVTLSSAGTTDGDLIVNDVDGNSAWLVMDGSAHAYPYVSISLSDTGDSIAYLVYYPGGIPEYQMFHAQRGGDYTLVNRGPGTFHNFSLSMDADGDLITYSSAVSSGGALRSEMRVARISTGTYEVAATLEPNHPTYENPILPKISPDGTTIAYFPLRRDGGGRDTLVKKIPDLGIGTRVGPIAWEAHNLSNEGRFVSGGMRTPSATPQSGIYDRLTGGFLATYGPTRLAHDGSAGVHANTACGGPCPPGVWYQRFHIPRGNLGTQVCNNPDYGSIGQYGRRTGARAKLCRPLPEDGQTAGDRKPPGWPLRTYRPEWKVPSSWPTRNTPGSDNNHIFQRGHLIGKQFGGKRIFSNLVTQFGYSNNNLQNPFEGQIARHIESSGEEIYYYAIPVYSDLDAPQTPTVDTAGGANWVGAFPSKEYPMPNKIHIIAQGTDGYFEDVCIPNTQDRTLTVVHDDPCLA</sequence>
<evidence type="ECO:0000256" key="4">
    <source>
        <dbReference type="SAM" id="MobiDB-lite"/>
    </source>
</evidence>
<dbReference type="InterPro" id="IPR036116">
    <property type="entry name" value="FN3_sf"/>
</dbReference>
<keyword evidence="8" id="KW-1185">Reference proteome</keyword>
<feature type="chain" id="PRO_5016843249" description="Fibronectin type-III domain-containing protein" evidence="5">
    <location>
        <begin position="29"/>
        <end position="2096"/>
    </location>
</feature>
<evidence type="ECO:0000313" key="8">
    <source>
        <dbReference type="Proteomes" id="UP000251891"/>
    </source>
</evidence>
<feature type="domain" description="Fibronectin type-III" evidence="6">
    <location>
        <begin position="629"/>
        <end position="719"/>
    </location>
</feature>
<feature type="compositionally biased region" description="Low complexity" evidence="4">
    <location>
        <begin position="521"/>
        <end position="535"/>
    </location>
</feature>